<evidence type="ECO:0000313" key="2">
    <source>
        <dbReference type="Proteomes" id="UP000324800"/>
    </source>
</evidence>
<sequence>MVQLSSIETVRQFLIHDHNAFEHIASLFIAFTRNINIEFKPFGEMTKNALKSITPNPNVVSGALNLLDHLTNSSAHVETASIVPSLIYSLMQLSKFKVHLSEDEQMYKQMALIRKQSLRCLWMFQSFGGIKMQELLVHKHEYFTVISNIIGSGGGSCEQERQVIQRAFNNIIDAIRRLRWGCILTTSALPGLHKESEEQLESEGSFEEIDSIGFHSIINEGADNITDNVRSVIMNSFKYKSRSKY</sequence>
<evidence type="ECO:0000313" key="1">
    <source>
        <dbReference type="EMBL" id="KAA6399852.1"/>
    </source>
</evidence>
<organism evidence="1 2">
    <name type="scientific">Streblomastix strix</name>
    <dbReference type="NCBI Taxonomy" id="222440"/>
    <lineage>
        <taxon>Eukaryota</taxon>
        <taxon>Metamonada</taxon>
        <taxon>Preaxostyla</taxon>
        <taxon>Oxymonadida</taxon>
        <taxon>Streblomastigidae</taxon>
        <taxon>Streblomastix</taxon>
    </lineage>
</organism>
<proteinExistence type="predicted"/>
<protein>
    <submittedName>
        <fullName evidence="1">Uncharacterized protein</fullName>
    </submittedName>
</protein>
<dbReference type="Proteomes" id="UP000324800">
    <property type="component" value="Unassembled WGS sequence"/>
</dbReference>
<name>A0A5J4WZA3_9EUKA</name>
<dbReference type="EMBL" id="SNRW01000667">
    <property type="protein sequence ID" value="KAA6399852.1"/>
    <property type="molecule type" value="Genomic_DNA"/>
</dbReference>
<reference evidence="1 2" key="1">
    <citation type="submission" date="2019-03" db="EMBL/GenBank/DDBJ databases">
        <title>Single cell metagenomics reveals metabolic interactions within the superorganism composed of flagellate Streblomastix strix and complex community of Bacteroidetes bacteria on its surface.</title>
        <authorList>
            <person name="Treitli S.C."/>
            <person name="Kolisko M."/>
            <person name="Husnik F."/>
            <person name="Keeling P."/>
            <person name="Hampl V."/>
        </authorList>
    </citation>
    <scope>NUCLEOTIDE SEQUENCE [LARGE SCALE GENOMIC DNA]</scope>
    <source>
        <strain evidence="1">ST1C</strain>
    </source>
</reference>
<gene>
    <name evidence="1" type="ORF">EZS28_004619</name>
</gene>
<dbReference type="AlphaFoldDB" id="A0A5J4WZA3"/>
<comment type="caution">
    <text evidence="1">The sequence shown here is derived from an EMBL/GenBank/DDBJ whole genome shotgun (WGS) entry which is preliminary data.</text>
</comment>
<accession>A0A5J4WZA3</accession>